<comment type="caution">
    <text evidence="1">The sequence shown here is derived from an EMBL/GenBank/DDBJ whole genome shotgun (WGS) entry which is preliminary data.</text>
</comment>
<keyword evidence="2" id="KW-1185">Reference proteome</keyword>
<dbReference type="RefSeq" id="WP_386049067.1">
    <property type="nucleotide sequence ID" value="NZ_JBHUIO010000011.1"/>
</dbReference>
<proteinExistence type="predicted"/>
<organism evidence="1 2">
    <name type="scientific">Tumebacillus lipolyticus</name>
    <dbReference type="NCBI Taxonomy" id="1280370"/>
    <lineage>
        <taxon>Bacteria</taxon>
        <taxon>Bacillati</taxon>
        <taxon>Bacillota</taxon>
        <taxon>Bacilli</taxon>
        <taxon>Bacillales</taxon>
        <taxon>Alicyclobacillaceae</taxon>
        <taxon>Tumebacillus</taxon>
    </lineage>
</organism>
<name>A0ABW5A1P5_9BACL</name>
<evidence type="ECO:0000313" key="1">
    <source>
        <dbReference type="EMBL" id="MFD2171880.1"/>
    </source>
</evidence>
<dbReference type="Proteomes" id="UP001597343">
    <property type="component" value="Unassembled WGS sequence"/>
</dbReference>
<reference evidence="2" key="1">
    <citation type="journal article" date="2019" name="Int. J. Syst. Evol. Microbiol.">
        <title>The Global Catalogue of Microorganisms (GCM) 10K type strain sequencing project: providing services to taxonomists for standard genome sequencing and annotation.</title>
        <authorList>
            <consortium name="The Broad Institute Genomics Platform"/>
            <consortium name="The Broad Institute Genome Sequencing Center for Infectious Disease"/>
            <person name="Wu L."/>
            <person name="Ma J."/>
        </authorList>
    </citation>
    <scope>NUCLEOTIDE SEQUENCE [LARGE SCALE GENOMIC DNA]</scope>
    <source>
        <strain evidence="2">CGMCC 1.13574</strain>
    </source>
</reference>
<dbReference type="EMBL" id="JBHUIO010000011">
    <property type="protein sequence ID" value="MFD2171880.1"/>
    <property type="molecule type" value="Genomic_DNA"/>
</dbReference>
<gene>
    <name evidence="1" type="ORF">ACFSOY_18100</name>
</gene>
<sequence>MKRKSLVFLVCALFGAGAIVGTALNHKSINTEQNAIKGLALSHEEAAQVAKEQYHLFAIEQVDL</sequence>
<accession>A0ABW5A1P5</accession>
<protein>
    <submittedName>
        <fullName evidence="1">Uncharacterized protein</fullName>
    </submittedName>
</protein>
<evidence type="ECO:0000313" key="2">
    <source>
        <dbReference type="Proteomes" id="UP001597343"/>
    </source>
</evidence>